<gene>
    <name evidence="10" type="ORF">KR093_000697</name>
</gene>
<comment type="similarity">
    <text evidence="2 9">Belongs to the ZWILCH family.</text>
</comment>
<dbReference type="EMBL" id="JAJJHW010003409">
    <property type="protein sequence ID" value="KAH8358523.1"/>
    <property type="molecule type" value="Genomic_DNA"/>
</dbReference>
<evidence type="ECO:0000313" key="11">
    <source>
        <dbReference type="Proteomes" id="UP001200034"/>
    </source>
</evidence>
<dbReference type="Gene3D" id="1.10.287.1880">
    <property type="match status" value="1"/>
</dbReference>
<evidence type="ECO:0000256" key="8">
    <source>
        <dbReference type="ARBA" id="ARBA00023328"/>
    </source>
</evidence>
<dbReference type="PANTHER" id="PTHR15995:SF1">
    <property type="entry name" value="PROTEIN ZWILCH HOMOLOG"/>
    <property type="match status" value="1"/>
</dbReference>
<dbReference type="AlphaFoldDB" id="A0AAD4JRV8"/>
<keyword evidence="4 9" id="KW-0132">Cell division</keyword>
<evidence type="ECO:0000256" key="6">
    <source>
        <dbReference type="ARBA" id="ARBA00022838"/>
    </source>
</evidence>
<dbReference type="GO" id="GO:1990423">
    <property type="term" value="C:RZZ complex"/>
    <property type="evidence" value="ECO:0007669"/>
    <property type="project" value="UniProtKB-UniRule"/>
</dbReference>
<keyword evidence="7 9" id="KW-0131">Cell cycle</keyword>
<dbReference type="Gene3D" id="1.20.58.730">
    <property type="match status" value="1"/>
</dbReference>
<evidence type="ECO:0000256" key="7">
    <source>
        <dbReference type="ARBA" id="ARBA00023306"/>
    </source>
</evidence>
<accession>A0AAD4JRV8</accession>
<dbReference type="GO" id="GO:0034501">
    <property type="term" value="P:protein localization to kinetochore"/>
    <property type="evidence" value="ECO:0007669"/>
    <property type="project" value="UniProtKB-UniRule"/>
</dbReference>
<dbReference type="InterPro" id="IPR018630">
    <property type="entry name" value="Zwilch"/>
</dbReference>
<evidence type="ECO:0000256" key="9">
    <source>
        <dbReference type="RuleBase" id="RU369076"/>
    </source>
</evidence>
<keyword evidence="5 9" id="KW-0498">Mitosis</keyword>
<comment type="caution">
    <text evidence="10">The sequence shown here is derived from an EMBL/GenBank/DDBJ whole genome shotgun (WGS) entry which is preliminary data.</text>
</comment>
<comment type="subcellular location">
    <subcellularLocation>
        <location evidence="1 9">Chromosome</location>
        <location evidence="1 9">Centromere</location>
        <location evidence="1 9">Kinetochore</location>
    </subcellularLocation>
</comment>
<evidence type="ECO:0000256" key="3">
    <source>
        <dbReference type="ARBA" id="ARBA00022454"/>
    </source>
</evidence>
<evidence type="ECO:0000256" key="4">
    <source>
        <dbReference type="ARBA" id="ARBA00022618"/>
    </source>
</evidence>
<evidence type="ECO:0000313" key="10">
    <source>
        <dbReference type="EMBL" id="KAH8358523.1"/>
    </source>
</evidence>
<protein>
    <recommendedName>
        <fullName evidence="9">Protein zwilch</fullName>
    </recommendedName>
</protein>
<dbReference type="GO" id="GO:0007094">
    <property type="term" value="P:mitotic spindle assembly checkpoint signaling"/>
    <property type="evidence" value="ECO:0007669"/>
    <property type="project" value="UniProtKB-UniRule"/>
</dbReference>
<comment type="subunit">
    <text evidence="9">Component of the RZZ complex.</text>
</comment>
<proteinExistence type="inferred from homology"/>
<reference evidence="10" key="1">
    <citation type="journal article" date="2021" name="Mol. Ecol. Resour.">
        <title>Phylogenomic analyses of the genus Drosophila reveals genomic signals of climate adaptation.</title>
        <authorList>
            <person name="Li F."/>
            <person name="Rane R.V."/>
            <person name="Luria V."/>
            <person name="Xiong Z."/>
            <person name="Chen J."/>
            <person name="Li Z."/>
            <person name="Catullo R.A."/>
            <person name="Griffin P.C."/>
            <person name="Schiffer M."/>
            <person name="Pearce S."/>
            <person name="Lee S.F."/>
            <person name="McElroy K."/>
            <person name="Stocker A."/>
            <person name="Shirriffs J."/>
            <person name="Cockerell F."/>
            <person name="Coppin C."/>
            <person name="Sgro C.M."/>
            <person name="Karger A."/>
            <person name="Cain J.W."/>
            <person name="Weber J.A."/>
            <person name="Santpere G."/>
            <person name="Kirschner M.W."/>
            <person name="Hoffmann A.A."/>
            <person name="Oakeshott J.G."/>
            <person name="Zhang G."/>
        </authorList>
    </citation>
    <scope>NUCLEOTIDE SEQUENCE</scope>
    <source>
        <strain evidence="10">BGI-SZ-2011g</strain>
    </source>
</reference>
<dbReference type="Proteomes" id="UP001200034">
    <property type="component" value="Unassembled WGS sequence"/>
</dbReference>
<keyword evidence="3 9" id="KW-0158">Chromosome</keyword>
<evidence type="ECO:0000256" key="1">
    <source>
        <dbReference type="ARBA" id="ARBA00004629"/>
    </source>
</evidence>
<evidence type="ECO:0000256" key="2">
    <source>
        <dbReference type="ARBA" id="ARBA00009062"/>
    </source>
</evidence>
<dbReference type="PANTHER" id="PTHR15995">
    <property type="entry name" value="PROTEIN ZWILCH HOMOLOG"/>
    <property type="match status" value="1"/>
</dbReference>
<keyword evidence="11" id="KW-1185">Reference proteome</keyword>
<comment type="function">
    <text evidence="9">Essential component of the mitotic checkpoint, which prevents cells from prematurely exiting mitosis. Required for the assembly of the dynein-dynactin and MAD1-MAD2 complexes onto kinetochores. Its function related to the spindle assembly machinery is proposed to depend on its association in the mitotic RZZ complex.</text>
</comment>
<evidence type="ECO:0000256" key="5">
    <source>
        <dbReference type="ARBA" id="ARBA00022776"/>
    </source>
</evidence>
<organism evidence="10 11">
    <name type="scientific">Drosophila rubida</name>
    <dbReference type="NCBI Taxonomy" id="30044"/>
    <lineage>
        <taxon>Eukaryota</taxon>
        <taxon>Metazoa</taxon>
        <taxon>Ecdysozoa</taxon>
        <taxon>Arthropoda</taxon>
        <taxon>Hexapoda</taxon>
        <taxon>Insecta</taxon>
        <taxon>Pterygota</taxon>
        <taxon>Neoptera</taxon>
        <taxon>Endopterygota</taxon>
        <taxon>Diptera</taxon>
        <taxon>Brachycera</taxon>
        <taxon>Muscomorpha</taxon>
        <taxon>Ephydroidea</taxon>
        <taxon>Drosophilidae</taxon>
        <taxon>Drosophila</taxon>
    </lineage>
</organism>
<keyword evidence="8 9" id="KW-0137">Centromere</keyword>
<name>A0AAD4JRV8_9MUSC</name>
<sequence>MHRMSHLANIYAELLRKYGDHYTITYSPPPSYLVRLIGAREAAGKMIYIYNENRKCATATTPTKLILPSERRPAAVGELDLTGSPLKDDCIVDAIGDLSLEDLNIANRNPWRQDEEYHRGQPADKARAIICTEHFQLGDGQGSVWLLCDGSDDSQTLLLQYEFNATHFSRGIVTYAGVIPSYMVTSQSLVRQHGMTGPLETYIENCYQVNPSMMLCFNWSTTATLPLLIDLSAGNVVLHQTFRVSDCGPLTDDFMNQLRILVYIREDILNYHSDEKAGRMRDPVYRCGSGIDMDELRESINKTMTEVSGFTDVFTDGHAENDIEEVVQQAKLRRVTDLTDKLWELLKCCSTYKDLKIAFNMLFQCAVRCNIVNMPTNKNRLAEIISNLANSRLAMPCLSGAEPLELLLEIGLEKIYKDYEFIFTESKVCSTSLLKGSATAASETEVTNELPKLRKSLHNAVRGDATATNVGAGIRKTLLHHSADSKQAGGKFQNGGDAGGFKNSTFDEKDSLMAISKLFQIHCTLEHILMIHINLNLPNVYADVCTQLLNKSPRQLECIDDQLSDVVDIQLSAHYVREHLDGKDPHSRQITMKSSNKFRELTSTFYFNMENICPPDLAQCFQCDEKEMVKERTYHSWLYRKIRTLK</sequence>
<keyword evidence="6 9" id="KW-0995">Kinetochore</keyword>
<dbReference type="Pfam" id="PF09817">
    <property type="entry name" value="Zwilch"/>
    <property type="match status" value="1"/>
</dbReference>
<dbReference type="GO" id="GO:0051301">
    <property type="term" value="P:cell division"/>
    <property type="evidence" value="ECO:0007669"/>
    <property type="project" value="UniProtKB-UniRule"/>
</dbReference>